<organism evidence="9 10">
    <name type="scientific">Candidatus Enterococcus ferrettii</name>
    <dbReference type="NCBI Taxonomy" id="2815324"/>
    <lineage>
        <taxon>Bacteria</taxon>
        <taxon>Bacillati</taxon>
        <taxon>Bacillota</taxon>
        <taxon>Bacilli</taxon>
        <taxon>Lactobacillales</taxon>
        <taxon>Enterococcaceae</taxon>
        <taxon>Enterococcus</taxon>
    </lineage>
</organism>
<dbReference type="Gene3D" id="3.40.35.10">
    <property type="entry name" value="Phosphotransferase system, sorbose subfamily IIB component"/>
    <property type="match status" value="1"/>
</dbReference>
<dbReference type="RefSeq" id="WP_207703562.1">
    <property type="nucleotide sequence ID" value="NZ_JAFREL020000003.1"/>
</dbReference>
<proteinExistence type="predicted"/>
<evidence type="ECO:0000256" key="3">
    <source>
        <dbReference type="ARBA" id="ARBA00022490"/>
    </source>
</evidence>
<evidence type="ECO:0000256" key="1">
    <source>
        <dbReference type="ARBA" id="ARBA00004496"/>
    </source>
</evidence>
<keyword evidence="3" id="KW-0963">Cytoplasm</keyword>
<dbReference type="InterPro" id="IPR036667">
    <property type="entry name" value="PTS_IIB_sorbose-sp_sf"/>
</dbReference>
<sequence length="157" mass="17437">MKNIVYSRVDDRLVHGQVMTAWVQTTGANCVVIIDNQVAKDTFLQMVMKQSMPGKIKLEVLTIEQAVDYLSKDDPKLKLFVLVKTPNVVLELVEKGVDFRSLGVGGMGAKPERSPLYRNISASEDEKAALVKLQEKGLDVFFQVTPDTNKVQLSSVL</sequence>
<gene>
    <name evidence="9" type="ORF">JZO67_003346</name>
</gene>
<reference evidence="9 10" key="1">
    <citation type="submission" date="2024-02" db="EMBL/GenBank/DDBJ databases">
        <title>The Genome Sequence of Enterococcus sp. DIV0159.</title>
        <authorList>
            <person name="Earl A."/>
            <person name="Manson A."/>
            <person name="Gilmore M."/>
            <person name="Sanders J."/>
            <person name="Shea T."/>
            <person name="Howe W."/>
            <person name="Livny J."/>
            <person name="Cuomo C."/>
            <person name="Neafsey D."/>
            <person name="Birren B."/>
        </authorList>
    </citation>
    <scope>NUCLEOTIDE SEQUENCE [LARGE SCALE GENOMIC DNA]</scope>
    <source>
        <strain evidence="9 10">665A</strain>
    </source>
</reference>
<dbReference type="Proteomes" id="UP000664357">
    <property type="component" value="Unassembled WGS sequence"/>
</dbReference>
<dbReference type="Pfam" id="PF03830">
    <property type="entry name" value="PTSIIB_sorb"/>
    <property type="match status" value="1"/>
</dbReference>
<protein>
    <submittedName>
        <fullName evidence="9">PTS system, mannose-specific IIB component</fullName>
    </submittedName>
</protein>
<comment type="subcellular location">
    <subcellularLocation>
        <location evidence="1">Cytoplasm</location>
    </subcellularLocation>
</comment>
<dbReference type="InterPro" id="IPR004720">
    <property type="entry name" value="PTS_IIB_sorbose-sp"/>
</dbReference>
<keyword evidence="10" id="KW-1185">Reference proteome</keyword>
<dbReference type="SUPFAM" id="SSF52728">
    <property type="entry name" value="PTS IIb component"/>
    <property type="match status" value="1"/>
</dbReference>
<evidence type="ECO:0000256" key="4">
    <source>
        <dbReference type="ARBA" id="ARBA00022597"/>
    </source>
</evidence>
<comment type="caution">
    <text evidence="9">The sequence shown here is derived from an EMBL/GenBank/DDBJ whole genome shotgun (WGS) entry which is preliminary data.</text>
</comment>
<keyword evidence="5" id="KW-0808">Transferase</keyword>
<keyword evidence="6" id="KW-0598">Phosphotransferase system</keyword>
<accession>A0ABV0ERY2</accession>
<dbReference type="EMBL" id="JAFREL020000003">
    <property type="protein sequence ID" value="MEO1771366.1"/>
    <property type="molecule type" value="Genomic_DNA"/>
</dbReference>
<feature type="domain" description="PTS EIIB type-4" evidence="8">
    <location>
        <begin position="1"/>
        <end position="157"/>
    </location>
</feature>
<dbReference type="PROSITE" id="PS51101">
    <property type="entry name" value="PTS_EIIB_TYPE_4"/>
    <property type="match status" value="1"/>
</dbReference>
<name>A0ABV0ERY2_9ENTE</name>
<evidence type="ECO:0000256" key="5">
    <source>
        <dbReference type="ARBA" id="ARBA00022679"/>
    </source>
</evidence>
<keyword evidence="7" id="KW-0418">Kinase</keyword>
<evidence type="ECO:0000256" key="6">
    <source>
        <dbReference type="ARBA" id="ARBA00022683"/>
    </source>
</evidence>
<evidence type="ECO:0000256" key="2">
    <source>
        <dbReference type="ARBA" id="ARBA00022448"/>
    </source>
</evidence>
<evidence type="ECO:0000256" key="7">
    <source>
        <dbReference type="ARBA" id="ARBA00022777"/>
    </source>
</evidence>
<evidence type="ECO:0000259" key="8">
    <source>
        <dbReference type="PROSITE" id="PS51101"/>
    </source>
</evidence>
<evidence type="ECO:0000313" key="10">
    <source>
        <dbReference type="Proteomes" id="UP000664357"/>
    </source>
</evidence>
<keyword evidence="2" id="KW-0813">Transport</keyword>
<keyword evidence="4" id="KW-0762">Sugar transport</keyword>
<evidence type="ECO:0000313" key="9">
    <source>
        <dbReference type="EMBL" id="MEO1771366.1"/>
    </source>
</evidence>